<organism evidence="5">
    <name type="scientific">Phaeocystis antarctica</name>
    <dbReference type="NCBI Taxonomy" id="33657"/>
    <lineage>
        <taxon>Eukaryota</taxon>
        <taxon>Haptista</taxon>
        <taxon>Haptophyta</taxon>
        <taxon>Prymnesiophyceae</taxon>
        <taxon>Phaeocystales</taxon>
        <taxon>Phaeocystaceae</taxon>
        <taxon>Phaeocystis</taxon>
    </lineage>
</organism>
<dbReference type="InterPro" id="IPR050194">
    <property type="entry name" value="Glycosyltransferase_grp1"/>
</dbReference>
<evidence type="ECO:0000256" key="2">
    <source>
        <dbReference type="SAM" id="MobiDB-lite"/>
    </source>
</evidence>
<dbReference type="GO" id="GO:0016757">
    <property type="term" value="F:glycosyltransferase activity"/>
    <property type="evidence" value="ECO:0007669"/>
    <property type="project" value="UniProtKB-KW"/>
</dbReference>
<dbReference type="Pfam" id="PF13439">
    <property type="entry name" value="Glyco_transf_4"/>
    <property type="match status" value="1"/>
</dbReference>
<dbReference type="SUPFAM" id="SSF53756">
    <property type="entry name" value="UDP-Glycosyltransferase/glycogen phosphorylase"/>
    <property type="match status" value="1"/>
</dbReference>
<gene>
    <name evidence="5" type="ORF">PANT1444_LOCUS14512</name>
</gene>
<dbReference type="EMBL" id="HBEP01025505">
    <property type="protein sequence ID" value="CAD8497627.1"/>
    <property type="molecule type" value="Transcribed_RNA"/>
</dbReference>
<feature type="domain" description="Glycosyltransferase subfamily 4-like N-terminal" evidence="4">
    <location>
        <begin position="103"/>
        <end position="230"/>
    </location>
</feature>
<feature type="compositionally biased region" description="Low complexity" evidence="2">
    <location>
        <begin position="468"/>
        <end position="483"/>
    </location>
</feature>
<evidence type="ECO:0000259" key="3">
    <source>
        <dbReference type="Pfam" id="PF00534"/>
    </source>
</evidence>
<dbReference type="Pfam" id="PF00534">
    <property type="entry name" value="Glycos_transf_1"/>
    <property type="match status" value="1"/>
</dbReference>
<dbReference type="InterPro" id="IPR001296">
    <property type="entry name" value="Glyco_trans_1"/>
</dbReference>
<evidence type="ECO:0000313" key="5">
    <source>
        <dbReference type="EMBL" id="CAD8497627.1"/>
    </source>
</evidence>
<name>A0A7S0EZB8_9EUKA</name>
<keyword evidence="1" id="KW-0328">Glycosyltransferase</keyword>
<dbReference type="AlphaFoldDB" id="A0A7S0EZB8"/>
<dbReference type="Gene3D" id="3.40.50.2000">
    <property type="entry name" value="Glycogen Phosphorylase B"/>
    <property type="match status" value="2"/>
</dbReference>
<proteinExistence type="predicted"/>
<evidence type="ECO:0008006" key="6">
    <source>
        <dbReference type="Google" id="ProtNLM"/>
    </source>
</evidence>
<feature type="domain" description="Glycosyl transferase family 1" evidence="3">
    <location>
        <begin position="315"/>
        <end position="437"/>
    </location>
</feature>
<dbReference type="PANTHER" id="PTHR45947">
    <property type="entry name" value="SULFOQUINOVOSYL TRANSFERASE SQD2"/>
    <property type="match status" value="1"/>
</dbReference>
<accession>A0A7S0EZB8</accession>
<feature type="region of interest" description="Disordered" evidence="2">
    <location>
        <begin position="451"/>
        <end position="493"/>
    </location>
</feature>
<feature type="compositionally biased region" description="Low complexity" evidence="2">
    <location>
        <begin position="451"/>
        <end position="461"/>
    </location>
</feature>
<protein>
    <recommendedName>
        <fullName evidence="6">Glycosyl transferase family 1 domain-containing protein</fullName>
    </recommendedName>
</protein>
<reference evidence="5" key="1">
    <citation type="submission" date="2021-01" db="EMBL/GenBank/DDBJ databases">
        <authorList>
            <person name="Corre E."/>
            <person name="Pelletier E."/>
            <person name="Niang G."/>
            <person name="Scheremetjew M."/>
            <person name="Finn R."/>
            <person name="Kale V."/>
            <person name="Holt S."/>
            <person name="Cochrane G."/>
            <person name="Meng A."/>
            <person name="Brown T."/>
            <person name="Cohen L."/>
        </authorList>
    </citation>
    <scope>NUCLEOTIDE SEQUENCE</scope>
    <source>
        <strain evidence="5">CCMP1374</strain>
    </source>
</reference>
<dbReference type="InterPro" id="IPR028098">
    <property type="entry name" value="Glyco_trans_4-like_N"/>
</dbReference>
<sequence>MRPSSRIAALYRAHAMVASEEPTLTVVVWRKLCAILKAWRSAGDIPGMLVVFIPRLTVSYMVVTVAQMARAIARLVGTSSSYEPKANLRILIITDYMPPQTHGIAIRFRNYIDNMRLRGHEVQVFSTNITKDRETSFDHPNLPAIVNPFNTHNKMAYNPGVKLSYYLGAKQWDLVHLVYPSNIGVSVLPVCAWRRIPVYCSHHVDMEYYIDKYMHFELFAWFGAVLYWTLVKLPAVRLANVNAAPTLTFLDAHLPTSDAMARKGEGRQGAELRRRIPSGVAAARFKVDDPAQLAEERRELLRTAGADPSGAACVWLMVQRLAPEKSTMTLLEALATMMEQGGGRPLEVDGRLLKLVIAGDGPARKELGQYAAERALPVTFVGNLSQTALPPFYRAADVFVTCSTSETYGLTVLEALACGTPVVLPHCGVFDELWDEHDGRAAWFYSSTGMSTGTSKGPSKGLVAPSPASKQRGAGSQSGASFAGQGGQGGSQRREERSLIGALHCASTRACKAELQAHPIKASWADAADGLLEQYREAINTNLPYRQELASYTHGFNQLARAALLCLFMWWLLKEYTIEISLLASRLLGVDLETLRGPEPRKRPPFWQPLKPFLRVLADALRRLGED</sequence>
<keyword evidence="1" id="KW-0808">Transferase</keyword>
<evidence type="ECO:0000259" key="4">
    <source>
        <dbReference type="Pfam" id="PF13439"/>
    </source>
</evidence>
<dbReference type="PANTHER" id="PTHR45947:SF3">
    <property type="entry name" value="SULFOQUINOVOSYL TRANSFERASE SQD2"/>
    <property type="match status" value="1"/>
</dbReference>
<evidence type="ECO:0000256" key="1">
    <source>
        <dbReference type="ARBA" id="ARBA00022676"/>
    </source>
</evidence>